<dbReference type="GeneID" id="78455163"/>
<accession>A0AAX1TPK7</accession>
<dbReference type="PRINTS" id="PR00046">
    <property type="entry name" value="SIGMA70FCT"/>
</dbReference>
<evidence type="ECO:0000256" key="3">
    <source>
        <dbReference type="ARBA" id="ARBA00023125"/>
    </source>
</evidence>
<dbReference type="InterPro" id="IPR007630">
    <property type="entry name" value="RNA_pol_sigma70_r4"/>
</dbReference>
<comment type="similarity">
    <text evidence="5">Belongs to the sigma-70 factor family.</text>
</comment>
<sequence>MIEKDLISLYLADIRKYKILDKDEELNLLIKAKAGDEEAKNQLILSNLRLVVNIAKGYINKGLSFIDLISEGNLGLIYAIEKFDITKGFRFSTYAVWWIKQSISKAVIVKGREIRIPSYKYDLLNKVNRYVMSRLKDEGNYPSVEEIAAELNIEADKVQDIIMDFQDPMSLSTQIGDDIYLEDTLAQQEDFSMEEEIFNEMGRKQVRDMVNQLEEREKEILKLRYGLDGYEIHTLEEIGNTLNITRERVRQIEKKTLQKLRSKYTKELKGDLF</sequence>
<gene>
    <name evidence="9" type="primary">rpoD_1</name>
    <name evidence="9" type="ORF">NCTC12112_00573</name>
</gene>
<dbReference type="Gene3D" id="1.10.601.10">
    <property type="entry name" value="RNA Polymerase Primary Sigma Factor"/>
    <property type="match status" value="1"/>
</dbReference>
<dbReference type="KEGG" id="ful:C4N20_10095"/>
<dbReference type="Pfam" id="PF04545">
    <property type="entry name" value="Sigma70_r4"/>
    <property type="match status" value="1"/>
</dbReference>
<dbReference type="GO" id="GO:0003677">
    <property type="term" value="F:DNA binding"/>
    <property type="evidence" value="ECO:0007669"/>
    <property type="project" value="UniProtKB-KW"/>
</dbReference>
<dbReference type="PROSITE" id="PS00716">
    <property type="entry name" value="SIGMA70_2"/>
    <property type="match status" value="1"/>
</dbReference>
<dbReference type="PROSITE" id="PS00715">
    <property type="entry name" value="SIGMA70_1"/>
    <property type="match status" value="1"/>
</dbReference>
<keyword evidence="1 5" id="KW-0805">Transcription regulation</keyword>
<evidence type="ECO:0000313" key="9">
    <source>
        <dbReference type="EMBL" id="SQJ00222.1"/>
    </source>
</evidence>
<evidence type="ECO:0000313" key="10">
    <source>
        <dbReference type="Proteomes" id="UP000249008"/>
    </source>
</evidence>
<dbReference type="SUPFAM" id="SSF88946">
    <property type="entry name" value="Sigma2 domain of RNA polymerase sigma factors"/>
    <property type="match status" value="1"/>
</dbReference>
<dbReference type="InterPro" id="IPR050239">
    <property type="entry name" value="Sigma-70_RNA_pol_init_factors"/>
</dbReference>
<keyword evidence="2 5" id="KW-0731">Sigma factor</keyword>
<dbReference type="InterPro" id="IPR007624">
    <property type="entry name" value="RNA_pol_sigma70_r3"/>
</dbReference>
<dbReference type="PIRSF" id="PIRSF000770">
    <property type="entry name" value="RNA_pol_sigma-SigE/K"/>
    <property type="match status" value="1"/>
</dbReference>
<dbReference type="SUPFAM" id="SSF88659">
    <property type="entry name" value="Sigma3 and sigma4 domains of RNA polymerase sigma factors"/>
    <property type="match status" value="2"/>
</dbReference>
<evidence type="ECO:0000256" key="6">
    <source>
        <dbReference type="SAM" id="Coils"/>
    </source>
</evidence>
<dbReference type="AlphaFoldDB" id="A0AAX1TPK7"/>
<evidence type="ECO:0000256" key="2">
    <source>
        <dbReference type="ARBA" id="ARBA00023082"/>
    </source>
</evidence>
<keyword evidence="6" id="KW-0175">Coiled coil</keyword>
<evidence type="ECO:0000256" key="1">
    <source>
        <dbReference type="ARBA" id="ARBA00023015"/>
    </source>
</evidence>
<dbReference type="Proteomes" id="UP000249008">
    <property type="component" value="Chromosome 1"/>
</dbReference>
<evidence type="ECO:0000256" key="4">
    <source>
        <dbReference type="ARBA" id="ARBA00023163"/>
    </source>
</evidence>
<dbReference type="Pfam" id="PF04542">
    <property type="entry name" value="Sigma70_r2"/>
    <property type="match status" value="1"/>
</dbReference>
<evidence type="ECO:0000259" key="7">
    <source>
        <dbReference type="PROSITE" id="PS00715"/>
    </source>
</evidence>
<dbReference type="InterPro" id="IPR014284">
    <property type="entry name" value="RNA_pol_sigma-70_dom"/>
</dbReference>
<keyword evidence="3 5" id="KW-0238">DNA-binding</keyword>
<dbReference type="InterPro" id="IPR007627">
    <property type="entry name" value="RNA_pol_sigma70_r2"/>
</dbReference>
<organism evidence="9 10">
    <name type="scientific">Fusobacterium ulcerans</name>
    <dbReference type="NCBI Taxonomy" id="861"/>
    <lineage>
        <taxon>Bacteria</taxon>
        <taxon>Fusobacteriati</taxon>
        <taxon>Fusobacteriota</taxon>
        <taxon>Fusobacteriia</taxon>
        <taxon>Fusobacteriales</taxon>
        <taxon>Fusobacteriaceae</taxon>
        <taxon>Fusobacterium</taxon>
    </lineage>
</organism>
<dbReference type="Gene3D" id="1.10.10.10">
    <property type="entry name" value="Winged helix-like DNA-binding domain superfamily/Winged helix DNA-binding domain"/>
    <property type="match status" value="2"/>
</dbReference>
<evidence type="ECO:0000256" key="5">
    <source>
        <dbReference type="RuleBase" id="RU362124"/>
    </source>
</evidence>
<dbReference type="InterPro" id="IPR013324">
    <property type="entry name" value="RNA_pol_sigma_r3/r4-like"/>
</dbReference>
<dbReference type="NCBIfam" id="TIGR02937">
    <property type="entry name" value="sigma70-ECF"/>
    <property type="match status" value="1"/>
</dbReference>
<reference evidence="9 10" key="1">
    <citation type="submission" date="2018-06" db="EMBL/GenBank/DDBJ databases">
        <authorList>
            <consortium name="Pathogen Informatics"/>
            <person name="Doyle S."/>
        </authorList>
    </citation>
    <scope>NUCLEOTIDE SEQUENCE [LARGE SCALE GENOMIC DNA]</scope>
    <source>
        <strain evidence="9 10">NCTC12112</strain>
    </source>
</reference>
<dbReference type="InterPro" id="IPR036388">
    <property type="entry name" value="WH-like_DNA-bd_sf"/>
</dbReference>
<comment type="function">
    <text evidence="5">Sigma factors are initiation factors that promote the attachment of RNA polymerase to specific initiation sites and are then released.</text>
</comment>
<dbReference type="PANTHER" id="PTHR30603">
    <property type="entry name" value="RNA POLYMERASE SIGMA FACTOR RPO"/>
    <property type="match status" value="1"/>
</dbReference>
<evidence type="ECO:0000259" key="8">
    <source>
        <dbReference type="PROSITE" id="PS00716"/>
    </source>
</evidence>
<dbReference type="RefSeq" id="WP_005978166.1">
    <property type="nucleotide sequence ID" value="NZ_BAABXY010000001.1"/>
</dbReference>
<dbReference type="EMBL" id="LS483487">
    <property type="protein sequence ID" value="SQJ00222.1"/>
    <property type="molecule type" value="Genomic_DNA"/>
</dbReference>
<keyword evidence="4 5" id="KW-0804">Transcription</keyword>
<name>A0AAX1TPK7_9FUSO</name>
<feature type="coiled-coil region" evidence="6">
    <location>
        <begin position="203"/>
        <end position="255"/>
    </location>
</feature>
<dbReference type="CDD" id="cd06171">
    <property type="entry name" value="Sigma70_r4"/>
    <property type="match status" value="1"/>
</dbReference>
<dbReference type="Pfam" id="PF04539">
    <property type="entry name" value="Sigma70_r3"/>
    <property type="match status" value="1"/>
</dbReference>
<dbReference type="GO" id="GO:0006352">
    <property type="term" value="P:DNA-templated transcription initiation"/>
    <property type="evidence" value="ECO:0007669"/>
    <property type="project" value="InterPro"/>
</dbReference>
<dbReference type="InterPro" id="IPR013325">
    <property type="entry name" value="RNA_pol_sigma_r2"/>
</dbReference>
<feature type="domain" description="RNA polymerase sigma-70" evidence="8">
    <location>
        <begin position="234"/>
        <end position="260"/>
    </location>
</feature>
<dbReference type="InterPro" id="IPR000943">
    <property type="entry name" value="RNA_pol_sigma70"/>
</dbReference>
<dbReference type="PANTHER" id="PTHR30603:SF47">
    <property type="entry name" value="RNA POLYMERASE SIGMA FACTOR SIGD, CHLOROPLASTIC"/>
    <property type="match status" value="1"/>
</dbReference>
<protein>
    <recommendedName>
        <fullName evidence="5">RNA polymerase sigma factor</fullName>
    </recommendedName>
</protein>
<proteinExistence type="inferred from homology"/>
<feature type="domain" description="RNA polymerase sigma-70" evidence="7">
    <location>
        <begin position="67"/>
        <end position="80"/>
    </location>
</feature>
<dbReference type="GO" id="GO:0016987">
    <property type="term" value="F:sigma factor activity"/>
    <property type="evidence" value="ECO:0007669"/>
    <property type="project" value="UniProtKB-KW"/>
</dbReference>